<reference evidence="3" key="1">
    <citation type="submission" date="2025-08" db="UniProtKB">
        <authorList>
            <consortium name="Ensembl"/>
        </authorList>
    </citation>
    <scope>IDENTIFICATION</scope>
</reference>
<accession>A0A3Q3VYD4</accession>
<sequence>MTLTTAASVRCPRPCSCPQPTELHCTFRSLITIPTAISKNVNRMNLISEVRDNSLAGLRKLELLLVHGNDIYSLPDGVFRDLNSLQMLKMSYNKLKEINRHTLQGLWALARLHLDHNHLEFIHPDAFQGLTSLRLLQLEGNRLRQLHPATFSTFTVMGYLHVSTLRHLFLSDNRLRSIPSRLVATMPQLENLYLYGNPWTCDCNMRWLHDW</sequence>
<dbReference type="InterPro" id="IPR001611">
    <property type="entry name" value="Leu-rich_rpt"/>
</dbReference>
<dbReference type="Pfam" id="PF12799">
    <property type="entry name" value="LRR_4"/>
    <property type="match status" value="1"/>
</dbReference>
<evidence type="ECO:0000256" key="1">
    <source>
        <dbReference type="ARBA" id="ARBA00022614"/>
    </source>
</evidence>
<dbReference type="Ensembl" id="ENSMMOT00000008443.1">
    <property type="protein sequence ID" value="ENSMMOP00000008291.1"/>
    <property type="gene ID" value="ENSMMOG00000006424.1"/>
</dbReference>
<name>A0A3Q3VYD4_MOLML</name>
<dbReference type="SMART" id="SM00369">
    <property type="entry name" value="LRR_TYP"/>
    <property type="match status" value="5"/>
</dbReference>
<keyword evidence="2" id="KW-0677">Repeat</keyword>
<dbReference type="OMA" id="LMGHFHV"/>
<keyword evidence="1" id="KW-0433">Leucine-rich repeat</keyword>
<organism evidence="3 4">
    <name type="scientific">Mola mola</name>
    <name type="common">Ocean sunfish</name>
    <name type="synonym">Tetraodon mola</name>
    <dbReference type="NCBI Taxonomy" id="94237"/>
    <lineage>
        <taxon>Eukaryota</taxon>
        <taxon>Metazoa</taxon>
        <taxon>Chordata</taxon>
        <taxon>Craniata</taxon>
        <taxon>Vertebrata</taxon>
        <taxon>Euteleostomi</taxon>
        <taxon>Actinopterygii</taxon>
        <taxon>Neopterygii</taxon>
        <taxon>Teleostei</taxon>
        <taxon>Neoteleostei</taxon>
        <taxon>Acanthomorphata</taxon>
        <taxon>Eupercaria</taxon>
        <taxon>Tetraodontiformes</taxon>
        <taxon>Molidae</taxon>
        <taxon>Mola</taxon>
    </lineage>
</organism>
<dbReference type="Proteomes" id="UP000261620">
    <property type="component" value="Unplaced"/>
</dbReference>
<dbReference type="InterPro" id="IPR003591">
    <property type="entry name" value="Leu-rich_rpt_typical-subtyp"/>
</dbReference>
<dbReference type="InterPro" id="IPR025875">
    <property type="entry name" value="Leu-rich_rpt_4"/>
</dbReference>
<evidence type="ECO:0000256" key="2">
    <source>
        <dbReference type="ARBA" id="ARBA00022737"/>
    </source>
</evidence>
<protein>
    <submittedName>
        <fullName evidence="3">Uncharacterized protein</fullName>
    </submittedName>
</protein>
<evidence type="ECO:0000313" key="4">
    <source>
        <dbReference type="Proteomes" id="UP000261620"/>
    </source>
</evidence>
<dbReference type="SUPFAM" id="SSF52058">
    <property type="entry name" value="L domain-like"/>
    <property type="match status" value="1"/>
</dbReference>
<dbReference type="FunFam" id="3.80.10.10:FF:000732">
    <property type="entry name" value="GD11101"/>
    <property type="match status" value="1"/>
</dbReference>
<reference evidence="3" key="2">
    <citation type="submission" date="2025-09" db="UniProtKB">
        <authorList>
            <consortium name="Ensembl"/>
        </authorList>
    </citation>
    <scope>IDENTIFICATION</scope>
</reference>
<dbReference type="Gene3D" id="3.80.10.10">
    <property type="entry name" value="Ribonuclease Inhibitor"/>
    <property type="match status" value="2"/>
</dbReference>
<proteinExistence type="predicted"/>
<dbReference type="AlphaFoldDB" id="A0A3Q3VYD4"/>
<dbReference type="PROSITE" id="PS51450">
    <property type="entry name" value="LRR"/>
    <property type="match status" value="1"/>
</dbReference>
<dbReference type="STRING" id="94237.ENSMMOP00000008291"/>
<dbReference type="InterPro" id="IPR032675">
    <property type="entry name" value="LRR_dom_sf"/>
</dbReference>
<dbReference type="Pfam" id="PF13855">
    <property type="entry name" value="LRR_8"/>
    <property type="match status" value="1"/>
</dbReference>
<dbReference type="InterPro" id="IPR050541">
    <property type="entry name" value="LRR_TM_domain-containing"/>
</dbReference>
<dbReference type="PANTHER" id="PTHR24369:SF163">
    <property type="entry name" value="MATRIX-REMODELING-ASSOCIATED PROTEIN 5"/>
    <property type="match status" value="1"/>
</dbReference>
<dbReference type="GO" id="GO:0005886">
    <property type="term" value="C:plasma membrane"/>
    <property type="evidence" value="ECO:0007669"/>
    <property type="project" value="TreeGrafter"/>
</dbReference>
<dbReference type="PANTHER" id="PTHR24369">
    <property type="entry name" value="ANTIGEN BSP, PUTATIVE-RELATED"/>
    <property type="match status" value="1"/>
</dbReference>
<evidence type="ECO:0000313" key="3">
    <source>
        <dbReference type="Ensembl" id="ENSMMOP00000008291.1"/>
    </source>
</evidence>
<keyword evidence="4" id="KW-1185">Reference proteome</keyword>